<dbReference type="OrthoDB" id="7054537at2"/>
<proteinExistence type="predicted"/>
<evidence type="ECO:0000256" key="1">
    <source>
        <dbReference type="SAM" id="SignalP"/>
    </source>
</evidence>
<feature type="chain" id="PRO_5039039843" description="Amidase" evidence="1">
    <location>
        <begin position="27"/>
        <end position="306"/>
    </location>
</feature>
<evidence type="ECO:0000313" key="2">
    <source>
        <dbReference type="EMBL" id="PAD75410.1"/>
    </source>
</evidence>
<dbReference type="AlphaFoldDB" id="A0A268EQK7"/>
<sequence length="306" mass="35150">MLSSTFRIVALCLMNCLYLVSSPVQTFMHAPAETMTTVKSVDTESYTRATWLWNTDIIREQREEILSFAASQQIHVIYLQMNPDIRREYYHQFIREAGKHGIEVHVLNGAPAWALTSERPKLSYFMDWVADYQVTAAPEERFTGIHVDIEPHVLKEWTTSYDSLIKQWQSNVQYLVDRAGKLDLPITADIPFWLHKYSVPGESVTVSRWMMDKFDEVAIMAYRDQADNIYSVAAPELKEADAAGVRAIVAIETKESSEGAFITFHEEGIEYMEEQLEIVESLASQHPSYTGIAIHEYRSLKQLAER</sequence>
<evidence type="ECO:0008006" key="4">
    <source>
        <dbReference type="Google" id="ProtNLM"/>
    </source>
</evidence>
<feature type="signal peptide" evidence="1">
    <location>
        <begin position="1"/>
        <end position="26"/>
    </location>
</feature>
<organism evidence="2 3">
    <name type="scientific">Paenibacillus campinasensis</name>
    <dbReference type="NCBI Taxonomy" id="66347"/>
    <lineage>
        <taxon>Bacteria</taxon>
        <taxon>Bacillati</taxon>
        <taxon>Bacillota</taxon>
        <taxon>Bacilli</taxon>
        <taxon>Bacillales</taxon>
        <taxon>Paenibacillaceae</taxon>
        <taxon>Paenibacillus</taxon>
    </lineage>
</organism>
<dbReference type="EMBL" id="NPBY01000045">
    <property type="protein sequence ID" value="PAD75410.1"/>
    <property type="molecule type" value="Genomic_DNA"/>
</dbReference>
<gene>
    <name evidence="2" type="ORF">CHH67_14420</name>
</gene>
<protein>
    <recommendedName>
        <fullName evidence="4">Amidase</fullName>
    </recommendedName>
</protein>
<accession>A0A268EQK7</accession>
<evidence type="ECO:0000313" key="3">
    <source>
        <dbReference type="Proteomes" id="UP000215596"/>
    </source>
</evidence>
<dbReference type="RefSeq" id="WP_095265900.1">
    <property type="nucleotide sequence ID" value="NZ_NPBY01000045.1"/>
</dbReference>
<dbReference type="Proteomes" id="UP000215596">
    <property type="component" value="Unassembled WGS sequence"/>
</dbReference>
<keyword evidence="1" id="KW-0732">Signal</keyword>
<comment type="caution">
    <text evidence="2">The sequence shown here is derived from an EMBL/GenBank/DDBJ whole genome shotgun (WGS) entry which is preliminary data.</text>
</comment>
<name>A0A268EQK7_9BACL</name>
<reference evidence="2 3" key="1">
    <citation type="submission" date="2017-07" db="EMBL/GenBank/DDBJ databases">
        <title>Isolation and whole genome analysis of endospore-forming bacteria from heroin.</title>
        <authorList>
            <person name="Kalinowski J."/>
            <person name="Ahrens B."/>
            <person name="Al-Dilaimi A."/>
            <person name="Winkler A."/>
            <person name="Wibberg D."/>
            <person name="Schleenbecker U."/>
            <person name="Ruckert C."/>
            <person name="Wolfel R."/>
            <person name="Grass G."/>
        </authorList>
    </citation>
    <scope>NUCLEOTIDE SEQUENCE [LARGE SCALE GENOMIC DNA]</scope>
    <source>
        <strain evidence="2 3">7537-G1</strain>
    </source>
</reference>